<dbReference type="STRING" id="438753.AZC_3058"/>
<accession>A8IBE5</accession>
<reference evidence="1 2" key="4">
    <citation type="journal article" date="2009" name="Appl. Environ. Microbiol.">
        <title>Comparative genome-wide transcriptional profiling of Azorhizobium caulinodans ORS571 grown under free-living and symbiotic conditions.</title>
        <authorList>
            <person name="Tsukada S."/>
            <person name="Aono T."/>
            <person name="Akiba N."/>
            <person name="Lee KB."/>
            <person name="Liu CT."/>
            <person name="Toyazaki H."/>
            <person name="Oyaizu H."/>
        </authorList>
    </citation>
    <scope>NUCLEOTIDE SEQUENCE [LARGE SCALE GENOMIC DNA]</scope>
    <source>
        <strain evidence="2">ATCC 43989 / DSM 5975 / JCM 20966 / LMG 6465 / NBRC 14845 / NCIMB 13405 / ORS 571</strain>
    </source>
</reference>
<gene>
    <name evidence="1" type="ordered locus">AZC_3058</name>
</gene>
<reference evidence="1 2" key="5">
    <citation type="journal article" date="2010" name="Appl. Environ. Microbiol.">
        <title>phrR-like gene praR of Azorhizobium caulinodans ORS571 is essential for symbiosis with Sesbania rostrata and is involved in expression of reb genes.</title>
        <authorList>
            <person name="Akiba N."/>
            <person name="Aono T."/>
            <person name="Toyazaki H."/>
            <person name="Sato S."/>
            <person name="Oyaizu H."/>
        </authorList>
    </citation>
    <scope>NUCLEOTIDE SEQUENCE [LARGE SCALE GENOMIC DNA]</scope>
    <source>
        <strain evidence="2">ATCC 43989 / DSM 5975 / JCM 20966 / LMG 6465 / NBRC 14845 / NCIMB 13405 / ORS 571</strain>
    </source>
</reference>
<dbReference type="KEGG" id="azc:AZC_3058"/>
<sequence>MIGRTTPGMIFPKSDEIAGSLSAGAAQSRCRHASAPSNQERPMKVLPIARIVVIDSNADRRETTRVGLTALGVGSVTEFATVSELEGGANAYDVLVIQADDAENVPDNPFRDSPDAVPAVLVVDGAPNVLARIASRAGYDAAVGMPLLPRLLYRRIGSVLQRARRMNKPAIAARPAEEAAPAVAAN</sequence>
<reference evidence="1 2" key="1">
    <citation type="journal article" date="2007" name="Appl. Environ. Microbiol.">
        <title>Rhizobial factors required for stem nodule maturation and maintenance in Sesbania rostrata-Azorhizobium caulinodans ORS571 symbiosis.</title>
        <authorList>
            <person name="Suzuki S."/>
            <person name="Aono T."/>
            <person name="Lee KB."/>
            <person name="Suzuki T."/>
            <person name="Liu CT."/>
            <person name="Miwa H."/>
            <person name="Wakao S."/>
            <person name="Iki T."/>
            <person name="Oyaizu H."/>
        </authorList>
    </citation>
    <scope>NUCLEOTIDE SEQUENCE [LARGE SCALE GENOMIC DNA]</scope>
    <source>
        <strain evidence="2">ATCC 43989 / DSM 5975 / JCM 20966 / LMG 6465 / NBRC 14845 / NCIMB 13405 / ORS 571</strain>
    </source>
</reference>
<keyword evidence="2" id="KW-1185">Reference proteome</keyword>
<proteinExistence type="predicted"/>
<reference evidence="2" key="2">
    <citation type="submission" date="2007-04" db="EMBL/GenBank/DDBJ databases">
        <title>Complete genome sequence of the nitrogen-fixing bacterium Azorhizobium caulinodans ORS571.</title>
        <authorList>
            <person name="Lee K.B."/>
            <person name="Backer P.D."/>
            <person name="Aono T."/>
            <person name="Liu C.T."/>
            <person name="Suzuki S."/>
            <person name="Suzuki T."/>
            <person name="Kaneko T."/>
            <person name="Yamada M."/>
            <person name="Tabata S."/>
            <person name="Kupfer D.M."/>
            <person name="Najar F.Z."/>
            <person name="Wiley G.B."/>
            <person name="Roe B."/>
            <person name="Binnewies T."/>
            <person name="Ussery D."/>
            <person name="Vereecke D."/>
            <person name="Gevers D."/>
            <person name="Holsters M."/>
            <person name="Oyaizu H."/>
        </authorList>
    </citation>
    <scope>NUCLEOTIDE SEQUENCE [LARGE SCALE GENOMIC DNA]</scope>
    <source>
        <strain evidence="2">ATCC 43989 / DSM 5975 / JCM 20966 / LMG 6465 / NBRC 14845 / NCIMB 13405 / ORS 571</strain>
    </source>
</reference>
<evidence type="ECO:0000313" key="2">
    <source>
        <dbReference type="Proteomes" id="UP000000270"/>
    </source>
</evidence>
<dbReference type="EMBL" id="AP009384">
    <property type="protein sequence ID" value="BAF89056.1"/>
    <property type="molecule type" value="Genomic_DNA"/>
</dbReference>
<evidence type="ECO:0000313" key="1">
    <source>
        <dbReference type="EMBL" id="BAF89056.1"/>
    </source>
</evidence>
<dbReference type="HOGENOM" id="CLU_1451661_0_0_5"/>
<reference evidence="1 2" key="6">
    <citation type="journal article" date="2011" name="Appl. Environ. Microbiol.">
        <title>Involvement of the azorhizobial chromosome partition gene (parA) in the onset of bacteroid differentiation during Sesbania rostrata stem nodule development.</title>
        <authorList>
            <person name="Liu CT."/>
            <person name="Lee KB."/>
            <person name="Wang YS."/>
            <person name="Peng MH."/>
            <person name="Lee KT."/>
            <person name="Suzuki S."/>
            <person name="Suzuki T."/>
            <person name="Oyaizu H."/>
        </authorList>
    </citation>
    <scope>NUCLEOTIDE SEQUENCE [LARGE SCALE GENOMIC DNA]</scope>
    <source>
        <strain evidence="2">ATCC 43989 / DSM 5975 / JCM 20966 / LMG 6465 / NBRC 14845 / NCIMB 13405 / ORS 571</strain>
    </source>
</reference>
<name>A8IBE5_AZOC5</name>
<protein>
    <recommendedName>
        <fullName evidence="3">Response regulator</fullName>
    </recommendedName>
</protein>
<dbReference type="Proteomes" id="UP000000270">
    <property type="component" value="Chromosome"/>
</dbReference>
<dbReference type="AlphaFoldDB" id="A8IBE5"/>
<evidence type="ECO:0008006" key="3">
    <source>
        <dbReference type="Google" id="ProtNLM"/>
    </source>
</evidence>
<dbReference type="eggNOG" id="ENOG5031A9P">
    <property type="taxonomic scope" value="Bacteria"/>
</dbReference>
<reference evidence="1 2" key="3">
    <citation type="journal article" date="2008" name="BMC Genomics">
        <title>The genome of the versatile nitrogen fixer Azorhizobium caulinodans ORS571.</title>
        <authorList>
            <person name="Lee KB."/>
            <person name="Backer P.D."/>
            <person name="Aono T."/>
            <person name="Liu CT."/>
            <person name="Suzuki S."/>
            <person name="Suzuki T."/>
            <person name="Kaneko T."/>
            <person name="Yamada M."/>
            <person name="Tabata S."/>
            <person name="Kupfer D.M."/>
            <person name="Najar F.Z."/>
            <person name="Wiley G.B."/>
            <person name="Roe B."/>
            <person name="Binnewies T.T."/>
            <person name="Ussery D.W."/>
            <person name="D'Haeze W."/>
            <person name="Herder J.D."/>
            <person name="Gevers D."/>
            <person name="Vereecke D."/>
            <person name="Holsters M."/>
            <person name="Oyaizu H."/>
        </authorList>
    </citation>
    <scope>NUCLEOTIDE SEQUENCE [LARGE SCALE GENOMIC DNA]</scope>
    <source>
        <strain evidence="2">ATCC 43989 / DSM 5975 / JCM 20966 / LMG 6465 / NBRC 14845 / NCIMB 13405 / ORS 571</strain>
    </source>
</reference>
<organism evidence="1 2">
    <name type="scientific">Azorhizobium caulinodans (strain ATCC 43989 / DSM 5975 / JCM 20966 / LMG 6465 / NBRC 14845 / NCIMB 13405 / ORS 571)</name>
    <dbReference type="NCBI Taxonomy" id="438753"/>
    <lineage>
        <taxon>Bacteria</taxon>
        <taxon>Pseudomonadati</taxon>
        <taxon>Pseudomonadota</taxon>
        <taxon>Alphaproteobacteria</taxon>
        <taxon>Hyphomicrobiales</taxon>
        <taxon>Xanthobacteraceae</taxon>
        <taxon>Azorhizobium</taxon>
    </lineage>
</organism>